<sequence length="148" mass="16653">MSSTWLTVLILTTLCASLSVAHPQIRSFAASSFQEMSSGPHGMVLGRQGYHDSTGHGHFISYTVDKGGHVQIRHDPTGRVFLTHLEKTSFPHTFHLFRSLLTPDFGLSSLKLLPRFHQPFLCLLNPCSSDSYINRHDDQYMRMMHGIA</sequence>
<proteinExistence type="predicted"/>
<protein>
    <submittedName>
        <fullName evidence="1">Uncharacterized protein</fullName>
    </submittedName>
</protein>
<name>A0ACB8C8J2_DERSI</name>
<dbReference type="Proteomes" id="UP000821865">
    <property type="component" value="Chromosome 8"/>
</dbReference>
<dbReference type="EMBL" id="CM023477">
    <property type="protein sequence ID" value="KAH7937199.1"/>
    <property type="molecule type" value="Genomic_DNA"/>
</dbReference>
<reference evidence="1" key="1">
    <citation type="submission" date="2020-05" db="EMBL/GenBank/DDBJ databases">
        <title>Large-scale comparative analyses of tick genomes elucidate their genetic diversity and vector capacities.</title>
        <authorList>
            <person name="Jia N."/>
            <person name="Wang J."/>
            <person name="Shi W."/>
            <person name="Du L."/>
            <person name="Sun Y."/>
            <person name="Zhan W."/>
            <person name="Jiang J."/>
            <person name="Wang Q."/>
            <person name="Zhang B."/>
            <person name="Ji P."/>
            <person name="Sakyi L.B."/>
            <person name="Cui X."/>
            <person name="Yuan T."/>
            <person name="Jiang B."/>
            <person name="Yang W."/>
            <person name="Lam T.T.-Y."/>
            <person name="Chang Q."/>
            <person name="Ding S."/>
            <person name="Wang X."/>
            <person name="Zhu J."/>
            <person name="Ruan X."/>
            <person name="Zhao L."/>
            <person name="Wei J."/>
            <person name="Que T."/>
            <person name="Du C."/>
            <person name="Cheng J."/>
            <person name="Dai P."/>
            <person name="Han X."/>
            <person name="Huang E."/>
            <person name="Gao Y."/>
            <person name="Liu J."/>
            <person name="Shao H."/>
            <person name="Ye R."/>
            <person name="Li L."/>
            <person name="Wei W."/>
            <person name="Wang X."/>
            <person name="Wang C."/>
            <person name="Yang T."/>
            <person name="Huo Q."/>
            <person name="Li W."/>
            <person name="Guo W."/>
            <person name="Chen H."/>
            <person name="Zhou L."/>
            <person name="Ni X."/>
            <person name="Tian J."/>
            <person name="Zhou Y."/>
            <person name="Sheng Y."/>
            <person name="Liu T."/>
            <person name="Pan Y."/>
            <person name="Xia L."/>
            <person name="Li J."/>
            <person name="Zhao F."/>
            <person name="Cao W."/>
        </authorList>
    </citation>
    <scope>NUCLEOTIDE SEQUENCE</scope>
    <source>
        <strain evidence="1">Dsil-2018</strain>
    </source>
</reference>
<organism evidence="1 2">
    <name type="scientific">Dermacentor silvarum</name>
    <name type="common">Tick</name>
    <dbReference type="NCBI Taxonomy" id="543639"/>
    <lineage>
        <taxon>Eukaryota</taxon>
        <taxon>Metazoa</taxon>
        <taxon>Ecdysozoa</taxon>
        <taxon>Arthropoda</taxon>
        <taxon>Chelicerata</taxon>
        <taxon>Arachnida</taxon>
        <taxon>Acari</taxon>
        <taxon>Parasitiformes</taxon>
        <taxon>Ixodida</taxon>
        <taxon>Ixodoidea</taxon>
        <taxon>Ixodidae</taxon>
        <taxon>Rhipicephalinae</taxon>
        <taxon>Dermacentor</taxon>
    </lineage>
</organism>
<accession>A0ACB8C8J2</accession>
<keyword evidence="2" id="KW-1185">Reference proteome</keyword>
<evidence type="ECO:0000313" key="2">
    <source>
        <dbReference type="Proteomes" id="UP000821865"/>
    </source>
</evidence>
<gene>
    <name evidence="1" type="ORF">HPB49_008675</name>
</gene>
<comment type="caution">
    <text evidence="1">The sequence shown here is derived from an EMBL/GenBank/DDBJ whole genome shotgun (WGS) entry which is preliminary data.</text>
</comment>
<evidence type="ECO:0000313" key="1">
    <source>
        <dbReference type="EMBL" id="KAH7937199.1"/>
    </source>
</evidence>